<evidence type="ECO:0000256" key="1">
    <source>
        <dbReference type="SAM" id="MobiDB-lite"/>
    </source>
</evidence>
<proteinExistence type="predicted"/>
<sequence>MISPDQQGKCPVDEETKKLWLREHGKEAHPGAAASASQLECSANPQQNDKDPQYLTNVGLSRSREISTIPKKLFQKVRRNFSF</sequence>
<dbReference type="Proteomes" id="UP000002753">
    <property type="component" value="Unassembled WGS sequence"/>
</dbReference>
<dbReference type="EMBL" id="AACI03001676">
    <property type="protein sequence ID" value="EJT42110.1"/>
    <property type="molecule type" value="Genomic_DNA"/>
</dbReference>
<feature type="compositionally biased region" description="Polar residues" evidence="1">
    <location>
        <begin position="35"/>
        <end position="47"/>
    </location>
</feature>
<feature type="region of interest" description="Disordered" evidence="1">
    <location>
        <begin position="23"/>
        <end position="53"/>
    </location>
</feature>
<reference evidence="2 3" key="1">
    <citation type="journal article" date="2003" name="Science">
        <title>Finding functional features in Saccharomyces genomes by phylogenetic footprinting.</title>
        <authorList>
            <person name="Cliften P.F."/>
            <person name="Sudarsanam P."/>
            <person name="Desikan A."/>
            <person name="Fulton L."/>
            <person name="Fulton B."/>
            <person name="Majors J."/>
            <person name="Waterston R."/>
            <person name="Cohen B.A."/>
            <person name="Johnston M."/>
        </authorList>
    </citation>
    <scope>NUCLEOTIDE SEQUENCE [LARGE SCALE GENOMIC DNA]</scope>
    <source>
        <strain evidence="3">ATCC MYA-4449 / AS 2.2408 / CBS 8840 / NBRC 1802 / NCYC 2889</strain>
    </source>
</reference>
<evidence type="ECO:0000313" key="3">
    <source>
        <dbReference type="Proteomes" id="UP000002753"/>
    </source>
</evidence>
<accession>J4TUZ0</accession>
<protein>
    <submittedName>
        <fullName evidence="2">Uncharacterized protein</fullName>
    </submittedName>
</protein>
<gene>
    <name evidence="2" type="ORF">SKUD_047502</name>
</gene>
<dbReference type="STRING" id="226230.J4TUZ0"/>
<organism evidence="2 3">
    <name type="scientific">Saccharomyces kudriavzevii (strain ATCC MYA-4449 / AS 2.2408 / CBS 8840 / NBRC 1802 / NCYC 2889)</name>
    <name type="common">Yeast</name>
    <dbReference type="NCBI Taxonomy" id="226230"/>
    <lineage>
        <taxon>Eukaryota</taxon>
        <taxon>Fungi</taxon>
        <taxon>Dikarya</taxon>
        <taxon>Ascomycota</taxon>
        <taxon>Saccharomycotina</taxon>
        <taxon>Saccharomycetes</taxon>
        <taxon>Saccharomycetales</taxon>
        <taxon>Saccharomycetaceae</taxon>
        <taxon>Saccharomyces</taxon>
    </lineage>
</organism>
<reference evidence="3" key="2">
    <citation type="journal article" date="2011" name="G3 (Bethesda)">
        <title>The awesome power of yeast evolutionary genetics: New genome sequences and strain resources for the Saccharomyces sensu stricto genus.</title>
        <authorList>
            <person name="Scannell D.R."/>
            <person name="Zill O.A."/>
            <person name="Rokas A."/>
            <person name="Payen C."/>
            <person name="Dunham M.J."/>
            <person name="Eisen M.B."/>
            <person name="Rine J."/>
            <person name="Johnston M."/>
            <person name="Hittinger C.T."/>
        </authorList>
    </citation>
    <scope>GENOME REANNOTATION</scope>
    <source>
        <strain evidence="3">ATCC MYA-4449 / AS 2.2408 / CBS 8840 / NBRC 1802 / NCYC 2889</strain>
    </source>
</reference>
<dbReference type="HOGENOM" id="CLU_2543881_0_0_1"/>
<dbReference type="AlphaFoldDB" id="J4TUZ0"/>
<evidence type="ECO:0000313" key="2">
    <source>
        <dbReference type="EMBL" id="EJT42110.1"/>
    </source>
</evidence>
<keyword evidence="3" id="KW-1185">Reference proteome</keyword>
<comment type="caution">
    <text evidence="2">The sequence shown here is derived from an EMBL/GenBank/DDBJ whole genome shotgun (WGS) entry which is preliminary data.</text>
</comment>
<name>J4TUZ0_SACK1</name>